<dbReference type="AlphaFoldDB" id="A0A834N8A0"/>
<accession>A0A834N8A0</accession>
<dbReference type="Proteomes" id="UP000617340">
    <property type="component" value="Unassembled WGS sequence"/>
</dbReference>
<feature type="region of interest" description="Disordered" evidence="1">
    <location>
        <begin position="177"/>
        <end position="198"/>
    </location>
</feature>
<feature type="compositionally biased region" description="Acidic residues" evidence="1">
    <location>
        <begin position="183"/>
        <end position="198"/>
    </location>
</feature>
<evidence type="ECO:0000313" key="2">
    <source>
        <dbReference type="EMBL" id="KAF7399455.1"/>
    </source>
</evidence>
<comment type="caution">
    <text evidence="2">The sequence shown here is derived from an EMBL/GenBank/DDBJ whole genome shotgun (WGS) entry which is preliminary data.</text>
</comment>
<name>A0A834N8A0_VESGE</name>
<reference evidence="2" key="1">
    <citation type="journal article" date="2020" name="G3 (Bethesda)">
        <title>High-Quality Assemblies for Three Invasive Social Wasps from the &lt;i&gt;Vespula&lt;/i&gt; Genus.</title>
        <authorList>
            <person name="Harrop T.W.R."/>
            <person name="Guhlin J."/>
            <person name="McLaughlin G.M."/>
            <person name="Permina E."/>
            <person name="Stockwell P."/>
            <person name="Gilligan J."/>
            <person name="Le Lec M.F."/>
            <person name="Gruber M.A.M."/>
            <person name="Quinn O."/>
            <person name="Lovegrove M."/>
            <person name="Duncan E.J."/>
            <person name="Remnant E.J."/>
            <person name="Van Eeckhoven J."/>
            <person name="Graham B."/>
            <person name="Knapp R.A."/>
            <person name="Langford K.W."/>
            <person name="Kronenberg Z."/>
            <person name="Press M.O."/>
            <person name="Eacker S.M."/>
            <person name="Wilson-Rankin E.E."/>
            <person name="Purcell J."/>
            <person name="Lester P.J."/>
            <person name="Dearden P.K."/>
        </authorList>
    </citation>
    <scope>NUCLEOTIDE SEQUENCE</scope>
    <source>
        <strain evidence="2">Linc-1</strain>
    </source>
</reference>
<keyword evidence="3" id="KW-1185">Reference proteome</keyword>
<organism evidence="2 3">
    <name type="scientific">Vespula germanica</name>
    <name type="common">German yellow jacket</name>
    <name type="synonym">Paravespula germanica</name>
    <dbReference type="NCBI Taxonomy" id="30212"/>
    <lineage>
        <taxon>Eukaryota</taxon>
        <taxon>Metazoa</taxon>
        <taxon>Ecdysozoa</taxon>
        <taxon>Arthropoda</taxon>
        <taxon>Hexapoda</taxon>
        <taxon>Insecta</taxon>
        <taxon>Pterygota</taxon>
        <taxon>Neoptera</taxon>
        <taxon>Endopterygota</taxon>
        <taxon>Hymenoptera</taxon>
        <taxon>Apocrita</taxon>
        <taxon>Aculeata</taxon>
        <taxon>Vespoidea</taxon>
        <taxon>Vespidae</taxon>
        <taxon>Vespinae</taxon>
        <taxon>Vespula</taxon>
    </lineage>
</organism>
<sequence>MPMVVHSFSAVSVVSLDRHIRVAVPARHENHTNVPSPFPLSTLPTLLSALLSGKYKRQEEKSPSLSSFRVRPCQVMVEAVVDSCWRCAMLNEEGNEGSSEKASSHRVGQTEQIRVLIERPREEGEKVPIQCGPTFSGLRQCLDEPLINGINEYPCLQRIQPYRFARTHHRDFTNCGVVLGNNDENDDDDKDDEDEDDENDALHKYARDTRLHFLTISFNNLIQISCITMQDYECNVG</sequence>
<evidence type="ECO:0000256" key="1">
    <source>
        <dbReference type="SAM" id="MobiDB-lite"/>
    </source>
</evidence>
<protein>
    <submittedName>
        <fullName evidence="2">Uncharacterized protein</fullName>
    </submittedName>
</protein>
<gene>
    <name evidence="2" type="ORF">HZH68_008047</name>
</gene>
<evidence type="ECO:0000313" key="3">
    <source>
        <dbReference type="Proteomes" id="UP000617340"/>
    </source>
</evidence>
<dbReference type="EMBL" id="JACSDZ010000007">
    <property type="protein sequence ID" value="KAF7399455.1"/>
    <property type="molecule type" value="Genomic_DNA"/>
</dbReference>
<proteinExistence type="predicted"/>